<dbReference type="Pfam" id="PF01427">
    <property type="entry name" value="Peptidase_M15"/>
    <property type="match status" value="1"/>
</dbReference>
<comment type="catalytic activity">
    <reaction evidence="1 9">
        <text>D-alanyl-D-alanine + H2O = 2 D-alanine</text>
        <dbReference type="Rhea" id="RHEA:20661"/>
        <dbReference type="ChEBI" id="CHEBI:15377"/>
        <dbReference type="ChEBI" id="CHEBI:57416"/>
        <dbReference type="ChEBI" id="CHEBI:57822"/>
        <dbReference type="EC" id="3.4.13.22"/>
    </reaction>
</comment>
<evidence type="ECO:0000256" key="4">
    <source>
        <dbReference type="ARBA" id="ARBA00022801"/>
    </source>
</evidence>
<evidence type="ECO:0000256" key="6">
    <source>
        <dbReference type="ARBA" id="ARBA00022997"/>
    </source>
</evidence>
<comment type="function">
    <text evidence="9">Catalyzes hydrolysis of the D-alanyl-D-alanine dipeptide.</text>
</comment>
<feature type="site" description="Transition state stabilizer" evidence="9">
    <location>
        <position position="149"/>
    </location>
</feature>
<dbReference type="Gene3D" id="3.30.1380.10">
    <property type="match status" value="1"/>
</dbReference>
<keyword evidence="11" id="KW-1185">Reference proteome</keyword>
<keyword evidence="5 9" id="KW-0862">Zinc</keyword>
<dbReference type="EMBL" id="JASJOT010000001">
    <property type="protein sequence ID" value="MDJ1491380.1"/>
    <property type="molecule type" value="Genomic_DNA"/>
</dbReference>
<evidence type="ECO:0000256" key="7">
    <source>
        <dbReference type="ARBA" id="ARBA00023049"/>
    </source>
</evidence>
<evidence type="ECO:0000256" key="8">
    <source>
        <dbReference type="ARBA" id="ARBA00023316"/>
    </source>
</evidence>
<evidence type="ECO:0000313" key="10">
    <source>
        <dbReference type="EMBL" id="MDJ1491380.1"/>
    </source>
</evidence>
<dbReference type="EC" id="3.4.13.22" evidence="9"/>
<reference evidence="10 11" key="1">
    <citation type="submission" date="2023-05" db="EMBL/GenBank/DDBJ databases">
        <authorList>
            <person name="Zhang X."/>
        </authorList>
    </citation>
    <scope>NUCLEOTIDE SEQUENCE [LARGE SCALE GENOMIC DNA]</scope>
    <source>
        <strain evidence="10 11">DM2B3-1</strain>
    </source>
</reference>
<proteinExistence type="inferred from homology"/>
<organism evidence="10 11">
    <name type="scientific">Xanthocytophaga flava</name>
    <dbReference type="NCBI Taxonomy" id="3048013"/>
    <lineage>
        <taxon>Bacteria</taxon>
        <taxon>Pseudomonadati</taxon>
        <taxon>Bacteroidota</taxon>
        <taxon>Cytophagia</taxon>
        <taxon>Cytophagales</taxon>
        <taxon>Rhodocytophagaceae</taxon>
        <taxon>Xanthocytophaga</taxon>
    </lineage>
</organism>
<dbReference type="CDD" id="cd14840">
    <property type="entry name" value="D-Ala-D-Ala_dipeptidase_Aad"/>
    <property type="match status" value="1"/>
</dbReference>
<keyword evidence="3 9" id="KW-0479">Metal-binding</keyword>
<keyword evidence="4 9" id="KW-0378">Hydrolase</keyword>
<dbReference type="HAMAP" id="MF_01924">
    <property type="entry name" value="A_A_dipeptidase"/>
    <property type="match status" value="1"/>
</dbReference>
<feature type="binding site" evidence="9">
    <location>
        <position position="184"/>
    </location>
    <ligand>
        <name>Zn(2+)</name>
        <dbReference type="ChEBI" id="CHEBI:29105"/>
        <note>catalytic</note>
    </ligand>
</feature>
<comment type="similarity">
    <text evidence="9">Belongs to the peptidase M15D family.</text>
</comment>
<dbReference type="InterPro" id="IPR000755">
    <property type="entry name" value="A_A_dipeptidase"/>
</dbReference>
<evidence type="ECO:0000256" key="2">
    <source>
        <dbReference type="ARBA" id="ARBA00022670"/>
    </source>
</evidence>
<protein>
    <recommendedName>
        <fullName evidence="9">D-alanyl-D-alanine dipeptidase</fullName>
        <shortName evidence="9">D-Ala-D-Ala dipeptidase</shortName>
        <ecNumber evidence="9">3.4.13.22</ecNumber>
    </recommendedName>
</protein>
<evidence type="ECO:0000256" key="1">
    <source>
        <dbReference type="ARBA" id="ARBA00001362"/>
    </source>
</evidence>
<name>A0ABT7CCL9_9BACT</name>
<sequence length="262" mass="30012">MYVQTRIVSIFIFTLLFYCCSSSQEEKANKVEVTSPNQPIKQISIATHDSLPDTTISINRADTVQQTLSTPRPPIQLHEIPDSGFVELIRLDSSFILDLRYATPNNFLKEKVYDCAKCLLRKEAAMALIKAQHILLAKGYRLRLFDCYRPLDVQKKMWKIMPNDHFVGNPYGNGSMHNKGAALDLTLADSTGKELDMGTPFDFFGKEAYHAYTKLPADVLQRRQLLKQSMIQAGFSPITSEWWHYSYKGRRYKVANFKPDCE</sequence>
<keyword evidence="6 9" id="KW-0224">Dipeptidase</keyword>
<comment type="caution">
    <text evidence="10">The sequence shown here is derived from an EMBL/GenBank/DDBJ whole genome shotgun (WGS) entry which is preliminary data.</text>
</comment>
<evidence type="ECO:0000256" key="9">
    <source>
        <dbReference type="HAMAP-Rule" id="MF_01924"/>
    </source>
</evidence>
<keyword evidence="8" id="KW-0961">Cell wall biogenesis/degradation</keyword>
<dbReference type="PANTHER" id="PTHR43126">
    <property type="entry name" value="D-ALANYL-D-ALANINE DIPEPTIDASE"/>
    <property type="match status" value="1"/>
</dbReference>
<dbReference type="PANTHER" id="PTHR43126:SF1">
    <property type="entry name" value="D-ALANYL-D-ALANINE DIPEPTIDASE"/>
    <property type="match status" value="1"/>
</dbReference>
<dbReference type="Proteomes" id="UP001228581">
    <property type="component" value="Unassembled WGS sequence"/>
</dbReference>
<keyword evidence="7 9" id="KW-0482">Metalloprotease</keyword>
<evidence type="ECO:0000313" key="11">
    <source>
        <dbReference type="Proteomes" id="UP001228581"/>
    </source>
</evidence>
<evidence type="ECO:0000256" key="3">
    <source>
        <dbReference type="ARBA" id="ARBA00022723"/>
    </source>
</evidence>
<evidence type="ECO:0000256" key="5">
    <source>
        <dbReference type="ARBA" id="ARBA00022833"/>
    </source>
</evidence>
<keyword evidence="2 9" id="KW-0645">Protease</keyword>
<feature type="binding site" evidence="9">
    <location>
        <position position="177"/>
    </location>
    <ligand>
        <name>Zn(2+)</name>
        <dbReference type="ChEBI" id="CHEBI:29105"/>
        <note>catalytic</note>
    </ligand>
</feature>
<feature type="binding site" evidence="9">
    <location>
        <position position="244"/>
    </location>
    <ligand>
        <name>Zn(2+)</name>
        <dbReference type="ChEBI" id="CHEBI:29105"/>
        <note>catalytic</note>
    </ligand>
</feature>
<accession>A0ABT7CCL9</accession>
<gene>
    <name evidence="10" type="ORF">QNI19_00480</name>
</gene>
<dbReference type="RefSeq" id="WP_313990954.1">
    <property type="nucleotide sequence ID" value="NZ_JASJOT010000001.1"/>
</dbReference>
<dbReference type="SUPFAM" id="SSF55166">
    <property type="entry name" value="Hedgehog/DD-peptidase"/>
    <property type="match status" value="1"/>
</dbReference>
<dbReference type="InterPro" id="IPR009045">
    <property type="entry name" value="Zn_M74/Hedgehog-like"/>
</dbReference>
<comment type="cofactor">
    <cofactor evidence="9">
        <name>Zn(2+)</name>
        <dbReference type="ChEBI" id="CHEBI:29105"/>
    </cofactor>
    <text evidence="9">Binds 1 zinc ion per subunit.</text>
</comment>
<feature type="active site" description="Proton donor/acceptor" evidence="9">
    <location>
        <position position="241"/>
    </location>
</feature>